<evidence type="ECO:0000256" key="8">
    <source>
        <dbReference type="ARBA" id="ARBA00023125"/>
    </source>
</evidence>
<dbReference type="FunFam" id="3.30.160.60:FF:000099">
    <property type="entry name" value="Zinc finger protein 79"/>
    <property type="match status" value="1"/>
</dbReference>
<sequence length="433" mass="48735">MADAHCSKRLWRENNGLKRTSMFEETTNSSDEGEHQMSVFKQEVSDPRGSGLGQQSPALLQVKKERWADPEGGRLIEREEPDDTSFPFTVVTVKIEDDDENLPSSGHQHVRTEDSREAASPASRSAEQMETEPHRGDCGGPEPDGNPGAKTDIRPTTDENASASSETEVSGEDEDGEGRAARLSGSGSEDEDWGESGTRLSGETSSRCLDEADLSTTEPNAESQKARDEKKLFVCDDCGKPFYYLYHLKRHMARHTGEKPFQCDECGKKFSLRGNLNQHMTIHKGEKPFACSFCDRRFRLSSYLQAHVVTHLGVKAFACQHCGESFTREGALKRHVVRHTGVKPFACAICDKRFYRKSDLKYHTPVHSREHKVSSAPRNFACDECGKRFVHKSHVTRHMITHTGDKSFSCDVCGVLFKWQSALKRHKRRFHNQ</sequence>
<keyword evidence="9" id="KW-0804">Transcription</keyword>
<evidence type="ECO:0000313" key="15">
    <source>
        <dbReference type="Proteomes" id="UP000265000"/>
    </source>
</evidence>
<dbReference type="InterPro" id="IPR050331">
    <property type="entry name" value="Zinc_finger"/>
</dbReference>
<dbReference type="Ensembl" id="ENSFHET00000031741.1">
    <property type="protein sequence ID" value="ENSFHEP00000011805.1"/>
    <property type="gene ID" value="ENSFHEG00000013228.1"/>
</dbReference>
<evidence type="ECO:0000256" key="12">
    <source>
        <dbReference type="SAM" id="MobiDB-lite"/>
    </source>
</evidence>
<name>A0A3Q2PFR0_FUNHE</name>
<feature type="domain" description="C2H2-type" evidence="13">
    <location>
        <begin position="380"/>
        <end position="407"/>
    </location>
</feature>
<dbReference type="OrthoDB" id="6077919at2759"/>
<feature type="domain" description="C2H2-type" evidence="13">
    <location>
        <begin position="233"/>
        <end position="260"/>
    </location>
</feature>
<dbReference type="InterPro" id="IPR013087">
    <property type="entry name" value="Znf_C2H2_type"/>
</dbReference>
<evidence type="ECO:0000256" key="9">
    <source>
        <dbReference type="ARBA" id="ARBA00023163"/>
    </source>
</evidence>
<dbReference type="Proteomes" id="UP000265000">
    <property type="component" value="Unplaced"/>
</dbReference>
<dbReference type="InterPro" id="IPR036236">
    <property type="entry name" value="Znf_C2H2_sf"/>
</dbReference>
<feature type="domain" description="C2H2-type" evidence="13">
    <location>
        <begin position="261"/>
        <end position="288"/>
    </location>
</feature>
<keyword evidence="7" id="KW-0805">Transcription regulation</keyword>
<dbReference type="FunFam" id="3.30.160.60:FF:000710">
    <property type="entry name" value="Zinc finger protein 768"/>
    <property type="match status" value="1"/>
</dbReference>
<keyword evidence="10" id="KW-0539">Nucleus</keyword>
<feature type="domain" description="C2H2-type" evidence="13">
    <location>
        <begin position="345"/>
        <end position="372"/>
    </location>
</feature>
<dbReference type="SUPFAM" id="SSF57667">
    <property type="entry name" value="beta-beta-alpha zinc fingers"/>
    <property type="match status" value="4"/>
</dbReference>
<dbReference type="STRING" id="8078.ENSFHEP00000011805"/>
<dbReference type="FunFam" id="3.30.160.60:FF:001158">
    <property type="entry name" value="zinc finger protein 22"/>
    <property type="match status" value="1"/>
</dbReference>
<feature type="compositionally biased region" description="Polar residues" evidence="12">
    <location>
        <begin position="198"/>
        <end position="207"/>
    </location>
</feature>
<evidence type="ECO:0000256" key="6">
    <source>
        <dbReference type="ARBA" id="ARBA00022833"/>
    </source>
</evidence>
<dbReference type="GO" id="GO:1990837">
    <property type="term" value="F:sequence-specific double-stranded DNA binding"/>
    <property type="evidence" value="ECO:0007669"/>
    <property type="project" value="UniProtKB-ARBA"/>
</dbReference>
<evidence type="ECO:0000256" key="11">
    <source>
        <dbReference type="PROSITE-ProRule" id="PRU00042"/>
    </source>
</evidence>
<dbReference type="Pfam" id="PF13465">
    <property type="entry name" value="zf-H2C2_2"/>
    <property type="match status" value="1"/>
</dbReference>
<keyword evidence="15" id="KW-1185">Reference proteome</keyword>
<feature type="region of interest" description="Disordered" evidence="12">
    <location>
        <begin position="14"/>
        <end position="226"/>
    </location>
</feature>
<evidence type="ECO:0000259" key="13">
    <source>
        <dbReference type="PROSITE" id="PS50157"/>
    </source>
</evidence>
<dbReference type="GO" id="GO:0008270">
    <property type="term" value="F:zinc ion binding"/>
    <property type="evidence" value="ECO:0007669"/>
    <property type="project" value="UniProtKB-KW"/>
</dbReference>
<dbReference type="Gene3D" id="3.30.160.60">
    <property type="entry name" value="Classic Zinc Finger"/>
    <property type="match status" value="7"/>
</dbReference>
<feature type="compositionally biased region" description="Polar residues" evidence="12">
    <location>
        <begin position="214"/>
        <end position="223"/>
    </location>
</feature>
<proteinExistence type="inferred from homology"/>
<feature type="domain" description="C2H2-type" evidence="13">
    <location>
        <begin position="289"/>
        <end position="316"/>
    </location>
</feature>
<feature type="compositionally biased region" description="Basic and acidic residues" evidence="12">
    <location>
        <begin position="62"/>
        <end position="78"/>
    </location>
</feature>
<keyword evidence="5 11" id="KW-0863">Zinc-finger</keyword>
<evidence type="ECO:0000256" key="4">
    <source>
        <dbReference type="ARBA" id="ARBA00022737"/>
    </source>
</evidence>
<dbReference type="GO" id="GO:0010468">
    <property type="term" value="P:regulation of gene expression"/>
    <property type="evidence" value="ECO:0007669"/>
    <property type="project" value="TreeGrafter"/>
</dbReference>
<dbReference type="SMART" id="SM00355">
    <property type="entry name" value="ZnF_C2H2"/>
    <property type="match status" value="7"/>
</dbReference>
<dbReference type="AlphaFoldDB" id="A0A3Q2PFR0"/>
<dbReference type="Pfam" id="PF00096">
    <property type="entry name" value="zf-C2H2"/>
    <property type="match status" value="4"/>
</dbReference>
<feature type="compositionally biased region" description="Polar residues" evidence="12">
    <location>
        <begin position="158"/>
        <end position="168"/>
    </location>
</feature>
<evidence type="ECO:0000256" key="7">
    <source>
        <dbReference type="ARBA" id="ARBA00023015"/>
    </source>
</evidence>
<dbReference type="FunFam" id="3.30.160.60:FF:000100">
    <property type="entry name" value="Zinc finger 45-like"/>
    <property type="match status" value="1"/>
</dbReference>
<evidence type="ECO:0000256" key="2">
    <source>
        <dbReference type="ARBA" id="ARBA00006991"/>
    </source>
</evidence>
<dbReference type="Pfam" id="PF13912">
    <property type="entry name" value="zf-C2H2_6"/>
    <property type="match status" value="1"/>
</dbReference>
<evidence type="ECO:0000256" key="5">
    <source>
        <dbReference type="ARBA" id="ARBA00022771"/>
    </source>
</evidence>
<dbReference type="PROSITE" id="PS00028">
    <property type="entry name" value="ZINC_FINGER_C2H2_1"/>
    <property type="match status" value="7"/>
</dbReference>
<keyword evidence="6" id="KW-0862">Zinc</keyword>
<evidence type="ECO:0000256" key="3">
    <source>
        <dbReference type="ARBA" id="ARBA00022723"/>
    </source>
</evidence>
<evidence type="ECO:0000256" key="1">
    <source>
        <dbReference type="ARBA" id="ARBA00004123"/>
    </source>
</evidence>
<dbReference type="GeneTree" id="ENSGT01150000286959"/>
<dbReference type="FunFam" id="3.30.160.60:FF:000624">
    <property type="entry name" value="zinc finger protein 697"/>
    <property type="match status" value="1"/>
</dbReference>
<keyword evidence="3" id="KW-0479">Metal-binding</keyword>
<dbReference type="GO" id="GO:0005634">
    <property type="term" value="C:nucleus"/>
    <property type="evidence" value="ECO:0007669"/>
    <property type="project" value="UniProtKB-SubCell"/>
</dbReference>
<dbReference type="Ensembl" id="ENSFHET00000019096.1">
    <property type="protein sequence ID" value="ENSFHEP00000011798.1"/>
    <property type="gene ID" value="ENSFHEG00000013228.1"/>
</dbReference>
<comment type="subcellular location">
    <subcellularLocation>
        <location evidence="1">Nucleus</location>
    </subcellularLocation>
</comment>
<keyword evidence="4" id="KW-0677">Repeat</keyword>
<keyword evidence="8" id="KW-0238">DNA-binding</keyword>
<accession>A0A3Q2PFR0</accession>
<feature type="domain" description="C2H2-type" evidence="13">
    <location>
        <begin position="408"/>
        <end position="433"/>
    </location>
</feature>
<dbReference type="PROSITE" id="PS50157">
    <property type="entry name" value="ZINC_FINGER_C2H2_2"/>
    <property type="match status" value="7"/>
</dbReference>
<dbReference type="GeneID" id="105939490"/>
<dbReference type="PANTHER" id="PTHR16515:SF49">
    <property type="entry name" value="GASTRULA ZINC FINGER PROTEIN XLCGF49.1-LIKE-RELATED"/>
    <property type="match status" value="1"/>
</dbReference>
<dbReference type="PANTHER" id="PTHR16515">
    <property type="entry name" value="PR DOMAIN ZINC FINGER PROTEIN"/>
    <property type="match status" value="1"/>
</dbReference>
<feature type="domain" description="C2H2-type" evidence="13">
    <location>
        <begin position="317"/>
        <end position="344"/>
    </location>
</feature>
<organism evidence="14 15">
    <name type="scientific">Fundulus heteroclitus</name>
    <name type="common">Killifish</name>
    <name type="synonym">Mummichog</name>
    <dbReference type="NCBI Taxonomy" id="8078"/>
    <lineage>
        <taxon>Eukaryota</taxon>
        <taxon>Metazoa</taxon>
        <taxon>Chordata</taxon>
        <taxon>Craniata</taxon>
        <taxon>Vertebrata</taxon>
        <taxon>Euteleostomi</taxon>
        <taxon>Actinopterygii</taxon>
        <taxon>Neopterygii</taxon>
        <taxon>Teleostei</taxon>
        <taxon>Neoteleostei</taxon>
        <taxon>Acanthomorphata</taxon>
        <taxon>Ovalentaria</taxon>
        <taxon>Atherinomorphae</taxon>
        <taxon>Cyprinodontiformes</taxon>
        <taxon>Fundulidae</taxon>
        <taxon>Fundulus</taxon>
    </lineage>
</organism>
<evidence type="ECO:0000313" key="14">
    <source>
        <dbReference type="Ensembl" id="ENSFHEP00000011798.1"/>
    </source>
</evidence>
<comment type="similarity">
    <text evidence="2">Belongs to the krueppel C2H2-type zinc-finger protein family.</text>
</comment>
<reference evidence="14" key="1">
    <citation type="submission" date="2025-05" db="UniProtKB">
        <authorList>
            <consortium name="Ensembl"/>
        </authorList>
    </citation>
    <scope>IDENTIFICATION</scope>
</reference>
<protein>
    <submittedName>
        <fullName evidence="14">Zinc finger protein 226-like</fullName>
    </submittedName>
</protein>
<evidence type="ECO:0000256" key="10">
    <source>
        <dbReference type="ARBA" id="ARBA00023242"/>
    </source>
</evidence>
<dbReference type="FunFam" id="3.30.160.60:FF:000303">
    <property type="entry name" value="Zinc finger protein 41"/>
    <property type="match status" value="1"/>
</dbReference>
<dbReference type="FunFam" id="3.30.160.60:FF:001064">
    <property type="entry name" value="Zinc finger protein 425"/>
    <property type="match status" value="1"/>
</dbReference>